<accession>A0AAN6VSD7</accession>
<evidence type="ECO:0000313" key="3">
    <source>
        <dbReference type="Proteomes" id="UP001302745"/>
    </source>
</evidence>
<dbReference type="EMBL" id="MU856876">
    <property type="protein sequence ID" value="KAK4155996.1"/>
    <property type="molecule type" value="Genomic_DNA"/>
</dbReference>
<sequence>MHFSNIFTISALAMTAAALPTAETVDLLAPRTGGGTETSCSNTGQKTVCCDSLLAILCTVSVLGGTCQSSSFCCSTDAAPGTLINIQLLNCLKL</sequence>
<name>A0AAN6VSD7_9PEZI</name>
<dbReference type="Proteomes" id="UP001302745">
    <property type="component" value="Unassembled WGS sequence"/>
</dbReference>
<proteinExistence type="predicted"/>
<feature type="chain" id="PRO_5042850635" description="Hydrophobin" evidence="1">
    <location>
        <begin position="19"/>
        <end position="94"/>
    </location>
</feature>
<gene>
    <name evidence="2" type="ORF">C8A00DRAFT_31159</name>
</gene>
<evidence type="ECO:0000256" key="1">
    <source>
        <dbReference type="SAM" id="SignalP"/>
    </source>
</evidence>
<reference evidence="2" key="1">
    <citation type="journal article" date="2023" name="Mol. Phylogenet. Evol.">
        <title>Genome-scale phylogeny and comparative genomics of the fungal order Sordariales.</title>
        <authorList>
            <person name="Hensen N."/>
            <person name="Bonometti L."/>
            <person name="Westerberg I."/>
            <person name="Brannstrom I.O."/>
            <person name="Guillou S."/>
            <person name="Cros-Aarteil S."/>
            <person name="Calhoun S."/>
            <person name="Haridas S."/>
            <person name="Kuo A."/>
            <person name="Mondo S."/>
            <person name="Pangilinan J."/>
            <person name="Riley R."/>
            <person name="LaButti K."/>
            <person name="Andreopoulos B."/>
            <person name="Lipzen A."/>
            <person name="Chen C."/>
            <person name="Yan M."/>
            <person name="Daum C."/>
            <person name="Ng V."/>
            <person name="Clum A."/>
            <person name="Steindorff A."/>
            <person name="Ohm R.A."/>
            <person name="Martin F."/>
            <person name="Silar P."/>
            <person name="Natvig D.O."/>
            <person name="Lalanne C."/>
            <person name="Gautier V."/>
            <person name="Ament-Velasquez S.L."/>
            <person name="Kruys A."/>
            <person name="Hutchinson M.I."/>
            <person name="Powell A.J."/>
            <person name="Barry K."/>
            <person name="Miller A.N."/>
            <person name="Grigoriev I.V."/>
            <person name="Debuchy R."/>
            <person name="Gladieux P."/>
            <person name="Hiltunen Thoren M."/>
            <person name="Johannesson H."/>
        </authorList>
    </citation>
    <scope>NUCLEOTIDE SEQUENCE</scope>
    <source>
        <strain evidence="2">CBS 538.74</strain>
    </source>
</reference>
<evidence type="ECO:0000313" key="2">
    <source>
        <dbReference type="EMBL" id="KAK4155996.1"/>
    </source>
</evidence>
<dbReference type="AlphaFoldDB" id="A0AAN6VSD7"/>
<keyword evidence="3" id="KW-1185">Reference proteome</keyword>
<protein>
    <recommendedName>
        <fullName evidence="4">Hydrophobin</fullName>
    </recommendedName>
</protein>
<comment type="caution">
    <text evidence="2">The sequence shown here is derived from an EMBL/GenBank/DDBJ whole genome shotgun (WGS) entry which is preliminary data.</text>
</comment>
<feature type="signal peptide" evidence="1">
    <location>
        <begin position="1"/>
        <end position="18"/>
    </location>
</feature>
<keyword evidence="1" id="KW-0732">Signal</keyword>
<organism evidence="2 3">
    <name type="scientific">Chaetomidium leptoderma</name>
    <dbReference type="NCBI Taxonomy" id="669021"/>
    <lineage>
        <taxon>Eukaryota</taxon>
        <taxon>Fungi</taxon>
        <taxon>Dikarya</taxon>
        <taxon>Ascomycota</taxon>
        <taxon>Pezizomycotina</taxon>
        <taxon>Sordariomycetes</taxon>
        <taxon>Sordariomycetidae</taxon>
        <taxon>Sordariales</taxon>
        <taxon>Chaetomiaceae</taxon>
        <taxon>Chaetomidium</taxon>
    </lineage>
</organism>
<reference evidence="2" key="2">
    <citation type="submission" date="2023-05" db="EMBL/GenBank/DDBJ databases">
        <authorList>
            <consortium name="Lawrence Berkeley National Laboratory"/>
            <person name="Steindorff A."/>
            <person name="Hensen N."/>
            <person name="Bonometti L."/>
            <person name="Westerberg I."/>
            <person name="Brannstrom I.O."/>
            <person name="Guillou S."/>
            <person name="Cros-Aarteil S."/>
            <person name="Calhoun S."/>
            <person name="Haridas S."/>
            <person name="Kuo A."/>
            <person name="Mondo S."/>
            <person name="Pangilinan J."/>
            <person name="Riley R."/>
            <person name="Labutti K."/>
            <person name="Andreopoulos B."/>
            <person name="Lipzen A."/>
            <person name="Chen C."/>
            <person name="Yanf M."/>
            <person name="Daum C."/>
            <person name="Ng V."/>
            <person name="Clum A."/>
            <person name="Ohm R."/>
            <person name="Martin F."/>
            <person name="Silar P."/>
            <person name="Natvig D."/>
            <person name="Lalanne C."/>
            <person name="Gautier V."/>
            <person name="Ament-Velasquez S.L."/>
            <person name="Kruys A."/>
            <person name="Hutchinson M.I."/>
            <person name="Powell A.J."/>
            <person name="Barry K."/>
            <person name="Miller A.N."/>
            <person name="Grigoriev I.V."/>
            <person name="Debuchy R."/>
            <person name="Gladieux P."/>
            <person name="Thoren M.H."/>
            <person name="Johannesson H."/>
        </authorList>
    </citation>
    <scope>NUCLEOTIDE SEQUENCE</scope>
    <source>
        <strain evidence="2">CBS 538.74</strain>
    </source>
</reference>
<evidence type="ECO:0008006" key="4">
    <source>
        <dbReference type="Google" id="ProtNLM"/>
    </source>
</evidence>